<protein>
    <submittedName>
        <fullName evidence="2">Uncharacterized protein</fullName>
    </submittedName>
</protein>
<dbReference type="EMBL" id="UZAU01000132">
    <property type="status" value="NOT_ANNOTATED_CDS"/>
    <property type="molecule type" value="Genomic_DNA"/>
</dbReference>
<dbReference type="Proteomes" id="UP000596661">
    <property type="component" value="Chromosome 2"/>
</dbReference>
<feature type="region of interest" description="Disordered" evidence="1">
    <location>
        <begin position="82"/>
        <end position="104"/>
    </location>
</feature>
<evidence type="ECO:0000313" key="3">
    <source>
        <dbReference type="Proteomes" id="UP000596661"/>
    </source>
</evidence>
<reference evidence="2" key="1">
    <citation type="submission" date="2018-11" db="EMBL/GenBank/DDBJ databases">
        <authorList>
            <person name="Grassa J C."/>
        </authorList>
    </citation>
    <scope>NUCLEOTIDE SEQUENCE [LARGE SCALE GENOMIC DNA]</scope>
</reference>
<feature type="compositionally biased region" description="Polar residues" evidence="1">
    <location>
        <begin position="1"/>
        <end position="12"/>
    </location>
</feature>
<reference evidence="2" key="2">
    <citation type="submission" date="2021-03" db="UniProtKB">
        <authorList>
            <consortium name="EnsemblPlants"/>
        </authorList>
    </citation>
    <scope>IDENTIFICATION</scope>
</reference>
<feature type="region of interest" description="Disordered" evidence="1">
    <location>
        <begin position="1"/>
        <end position="40"/>
    </location>
</feature>
<proteinExistence type="predicted"/>
<evidence type="ECO:0000313" key="2">
    <source>
        <dbReference type="EnsemblPlants" id="cds.evm.model.02.766"/>
    </source>
</evidence>
<sequence>MVLARRSQSTEPRNPMATYPNVQTPTGIGVDNPNARLQPRGISPVIPAVVEIMYAYAGETGPGIGQPSVGEPQVDLEENVDPRLERSGGTSLNSHTIVRKKHAI</sequence>
<dbReference type="AlphaFoldDB" id="A0A803P2I6"/>
<name>A0A803P2I6_CANSA</name>
<dbReference type="Gramene" id="evm.model.02.766">
    <property type="protein sequence ID" value="cds.evm.model.02.766"/>
    <property type="gene ID" value="evm.TU.02.766"/>
</dbReference>
<dbReference type="EnsemblPlants" id="evm.model.02.766">
    <property type="protein sequence ID" value="cds.evm.model.02.766"/>
    <property type="gene ID" value="evm.TU.02.766"/>
</dbReference>
<organism evidence="2 3">
    <name type="scientific">Cannabis sativa</name>
    <name type="common">Hemp</name>
    <name type="synonym">Marijuana</name>
    <dbReference type="NCBI Taxonomy" id="3483"/>
    <lineage>
        <taxon>Eukaryota</taxon>
        <taxon>Viridiplantae</taxon>
        <taxon>Streptophyta</taxon>
        <taxon>Embryophyta</taxon>
        <taxon>Tracheophyta</taxon>
        <taxon>Spermatophyta</taxon>
        <taxon>Magnoliopsida</taxon>
        <taxon>eudicotyledons</taxon>
        <taxon>Gunneridae</taxon>
        <taxon>Pentapetalae</taxon>
        <taxon>rosids</taxon>
        <taxon>fabids</taxon>
        <taxon>Rosales</taxon>
        <taxon>Cannabaceae</taxon>
        <taxon>Cannabis</taxon>
    </lineage>
</organism>
<evidence type="ECO:0000256" key="1">
    <source>
        <dbReference type="SAM" id="MobiDB-lite"/>
    </source>
</evidence>
<keyword evidence="3" id="KW-1185">Reference proteome</keyword>
<accession>A0A803P2I6</accession>